<comment type="caution">
    <text evidence="4">The sequence shown here is derived from an EMBL/GenBank/DDBJ whole genome shotgun (WGS) entry which is preliminary data.</text>
</comment>
<keyword evidence="2" id="KW-0378">Hydrolase</keyword>
<dbReference type="Pfam" id="PF02230">
    <property type="entry name" value="Abhydrolase_2"/>
    <property type="match status" value="1"/>
</dbReference>
<sequence>VRNRLGIGGLRHRNATAVVAPRRREREATADHEVTILVSEPLRPVLVLNPLWEKPTATVVLLHGLLQSGPMLERLARGLSKGLPFARFVAPTAPSMSSLFGYGPAWFDTTKPSEGRLPEHLEASAKELINVLETEASISGAPTQRLILVGFSAGGALGAYAALRAPFRVGGLALLGSAGLVPLGRAAAGLRTTGIPALQCHGQEDRMVSAATAQESANWLRRQGCD</sequence>
<dbReference type="PANTHER" id="PTHR10655">
    <property type="entry name" value="LYSOPHOSPHOLIPASE-RELATED"/>
    <property type="match status" value="1"/>
</dbReference>
<dbReference type="EMBL" id="CAJNIZ010006505">
    <property type="protein sequence ID" value="CAE7250515.1"/>
    <property type="molecule type" value="Genomic_DNA"/>
</dbReference>
<dbReference type="GO" id="GO:0016787">
    <property type="term" value="F:hydrolase activity"/>
    <property type="evidence" value="ECO:0007669"/>
    <property type="project" value="UniProtKB-KW"/>
</dbReference>
<dbReference type="InterPro" id="IPR003140">
    <property type="entry name" value="PLipase/COase/thioEstase"/>
</dbReference>
<feature type="domain" description="Phospholipase/carboxylesterase/thioesterase" evidence="3">
    <location>
        <begin position="53"/>
        <end position="221"/>
    </location>
</feature>
<accession>A0A812LVU3</accession>
<feature type="non-terminal residue" evidence="4">
    <location>
        <position position="1"/>
    </location>
</feature>
<keyword evidence="5" id="KW-1185">Reference proteome</keyword>
<evidence type="ECO:0000256" key="2">
    <source>
        <dbReference type="ARBA" id="ARBA00022801"/>
    </source>
</evidence>
<dbReference type="SUPFAM" id="SSF53474">
    <property type="entry name" value="alpha/beta-Hydrolases"/>
    <property type="match status" value="1"/>
</dbReference>
<protein>
    <submittedName>
        <fullName evidence="4">LYPLA2 protein</fullName>
    </submittedName>
</protein>
<dbReference type="Gene3D" id="3.40.50.1820">
    <property type="entry name" value="alpha/beta hydrolase"/>
    <property type="match status" value="1"/>
</dbReference>
<dbReference type="OrthoDB" id="417481at2759"/>
<reference evidence="4" key="1">
    <citation type="submission" date="2021-02" db="EMBL/GenBank/DDBJ databases">
        <authorList>
            <person name="Dougan E. K."/>
            <person name="Rhodes N."/>
            <person name="Thang M."/>
            <person name="Chan C."/>
        </authorList>
    </citation>
    <scope>NUCLEOTIDE SEQUENCE</scope>
</reference>
<feature type="non-terminal residue" evidence="4">
    <location>
        <position position="226"/>
    </location>
</feature>
<organism evidence="4 5">
    <name type="scientific">Symbiodinium pilosum</name>
    <name type="common">Dinoflagellate</name>
    <dbReference type="NCBI Taxonomy" id="2952"/>
    <lineage>
        <taxon>Eukaryota</taxon>
        <taxon>Sar</taxon>
        <taxon>Alveolata</taxon>
        <taxon>Dinophyceae</taxon>
        <taxon>Suessiales</taxon>
        <taxon>Symbiodiniaceae</taxon>
        <taxon>Symbiodinium</taxon>
    </lineage>
</organism>
<dbReference type="Proteomes" id="UP000649617">
    <property type="component" value="Unassembled WGS sequence"/>
</dbReference>
<dbReference type="InterPro" id="IPR029058">
    <property type="entry name" value="AB_hydrolase_fold"/>
</dbReference>
<evidence type="ECO:0000259" key="3">
    <source>
        <dbReference type="Pfam" id="PF02230"/>
    </source>
</evidence>
<comment type="similarity">
    <text evidence="1">Belongs to the AB hydrolase superfamily. AB hydrolase 2 family.</text>
</comment>
<name>A0A812LVU3_SYMPI</name>
<evidence type="ECO:0000313" key="4">
    <source>
        <dbReference type="EMBL" id="CAE7250515.1"/>
    </source>
</evidence>
<gene>
    <name evidence="4" type="primary">LYPLA2</name>
    <name evidence="4" type="ORF">SPIL2461_LOCUS4800</name>
</gene>
<dbReference type="AlphaFoldDB" id="A0A812LVU3"/>
<dbReference type="InterPro" id="IPR050565">
    <property type="entry name" value="LYPA1-2/EST-like"/>
</dbReference>
<dbReference type="PANTHER" id="PTHR10655:SF17">
    <property type="entry name" value="LYSOPHOSPHOLIPASE-LIKE PROTEIN 1"/>
    <property type="match status" value="1"/>
</dbReference>
<proteinExistence type="inferred from homology"/>
<evidence type="ECO:0000313" key="5">
    <source>
        <dbReference type="Proteomes" id="UP000649617"/>
    </source>
</evidence>
<evidence type="ECO:0000256" key="1">
    <source>
        <dbReference type="ARBA" id="ARBA00006499"/>
    </source>
</evidence>